<keyword evidence="7" id="KW-1185">Reference proteome</keyword>
<proteinExistence type="inferred from homology"/>
<dbReference type="Gene3D" id="3.40.190.290">
    <property type="match status" value="1"/>
</dbReference>
<feature type="domain" description="HTH lysR-type" evidence="5">
    <location>
        <begin position="1"/>
        <end position="58"/>
    </location>
</feature>
<organism evidence="6 7">
    <name type="scientific">Novosphingobium silvae</name>
    <dbReference type="NCBI Taxonomy" id="2692619"/>
    <lineage>
        <taxon>Bacteria</taxon>
        <taxon>Pseudomonadati</taxon>
        <taxon>Pseudomonadota</taxon>
        <taxon>Alphaproteobacteria</taxon>
        <taxon>Sphingomonadales</taxon>
        <taxon>Sphingomonadaceae</taxon>
        <taxon>Novosphingobium</taxon>
    </lineage>
</organism>
<evidence type="ECO:0000256" key="1">
    <source>
        <dbReference type="ARBA" id="ARBA00009437"/>
    </source>
</evidence>
<keyword evidence="2" id="KW-0805">Transcription regulation</keyword>
<name>A0A7X4K708_9SPHN</name>
<keyword evidence="3" id="KW-0238">DNA-binding</keyword>
<dbReference type="Gene3D" id="1.10.10.10">
    <property type="entry name" value="Winged helix-like DNA-binding domain superfamily/Winged helix DNA-binding domain"/>
    <property type="match status" value="1"/>
</dbReference>
<keyword evidence="4" id="KW-0804">Transcription</keyword>
<dbReference type="SUPFAM" id="SSF46785">
    <property type="entry name" value="Winged helix' DNA-binding domain"/>
    <property type="match status" value="1"/>
</dbReference>
<dbReference type="PANTHER" id="PTHR30419:SF8">
    <property type="entry name" value="NITROGEN ASSIMILATION TRANSCRIPTIONAL ACTIVATOR-RELATED"/>
    <property type="match status" value="1"/>
</dbReference>
<dbReference type="Pfam" id="PF00126">
    <property type="entry name" value="HTH_1"/>
    <property type="match status" value="1"/>
</dbReference>
<dbReference type="InterPro" id="IPR036390">
    <property type="entry name" value="WH_DNA-bd_sf"/>
</dbReference>
<dbReference type="InterPro" id="IPR036388">
    <property type="entry name" value="WH-like_DNA-bd_sf"/>
</dbReference>
<protein>
    <submittedName>
        <fullName evidence="6">LysR family transcriptional regulator</fullName>
    </submittedName>
</protein>
<sequence length="297" mass="32354">MKLHHVRHFLAIAEHGSLHRAAVHLGAAQSALSRSLAELEASLGTVLVERSRNGSLLTAAGHRFVTRARAIEEEMRRAMEEARQHAGIKAGTVTVGMSPTGQMLLLPRVLNRFYEAWPDVTLSIHDAMAEDCEAGLVEGRLDFFAGACPHRPLDPRLRHGPLCGVERIVLARPGSRWQGESTLRSLGGAPWIAVRANGQTQADHDAVFEALGLAVPRPVGIASSMLTVWLLLRAVDALVIVPRAWWDETPTSGVFTKIEVEEPLGAVDLCTVRRATLPLTPAAQYFYDLITGLQPRS</sequence>
<dbReference type="RefSeq" id="WP_160985446.1">
    <property type="nucleotide sequence ID" value="NZ_WVTD01000004.1"/>
</dbReference>
<dbReference type="GO" id="GO:0005829">
    <property type="term" value="C:cytosol"/>
    <property type="evidence" value="ECO:0007669"/>
    <property type="project" value="TreeGrafter"/>
</dbReference>
<evidence type="ECO:0000259" key="5">
    <source>
        <dbReference type="PROSITE" id="PS50931"/>
    </source>
</evidence>
<dbReference type="InterPro" id="IPR050950">
    <property type="entry name" value="HTH-type_LysR_regulators"/>
</dbReference>
<dbReference type="GO" id="GO:0003677">
    <property type="term" value="F:DNA binding"/>
    <property type="evidence" value="ECO:0007669"/>
    <property type="project" value="UniProtKB-KW"/>
</dbReference>
<reference evidence="6 7" key="1">
    <citation type="submission" date="2019-12" db="EMBL/GenBank/DDBJ databases">
        <authorList>
            <person name="Feng G."/>
            <person name="Zhu H."/>
        </authorList>
    </citation>
    <scope>NUCLEOTIDE SEQUENCE [LARGE SCALE GENOMIC DNA]</scope>
    <source>
        <strain evidence="6 7">FGD1</strain>
    </source>
</reference>
<evidence type="ECO:0000256" key="4">
    <source>
        <dbReference type="ARBA" id="ARBA00023163"/>
    </source>
</evidence>
<dbReference type="Proteomes" id="UP000465810">
    <property type="component" value="Unassembled WGS sequence"/>
</dbReference>
<dbReference type="InterPro" id="IPR005119">
    <property type="entry name" value="LysR_subst-bd"/>
</dbReference>
<dbReference type="PANTHER" id="PTHR30419">
    <property type="entry name" value="HTH-TYPE TRANSCRIPTIONAL REGULATOR YBHD"/>
    <property type="match status" value="1"/>
</dbReference>
<dbReference type="SUPFAM" id="SSF53850">
    <property type="entry name" value="Periplasmic binding protein-like II"/>
    <property type="match status" value="1"/>
</dbReference>
<evidence type="ECO:0000313" key="6">
    <source>
        <dbReference type="EMBL" id="MYL97734.1"/>
    </source>
</evidence>
<comment type="similarity">
    <text evidence="1">Belongs to the LysR transcriptional regulatory family.</text>
</comment>
<accession>A0A7X4K708</accession>
<evidence type="ECO:0000256" key="2">
    <source>
        <dbReference type="ARBA" id="ARBA00023015"/>
    </source>
</evidence>
<dbReference type="InterPro" id="IPR000847">
    <property type="entry name" value="LysR_HTH_N"/>
</dbReference>
<dbReference type="AlphaFoldDB" id="A0A7X4K708"/>
<dbReference type="CDD" id="cd05466">
    <property type="entry name" value="PBP2_LTTR_substrate"/>
    <property type="match status" value="1"/>
</dbReference>
<comment type="caution">
    <text evidence="6">The sequence shown here is derived from an EMBL/GenBank/DDBJ whole genome shotgun (WGS) entry which is preliminary data.</text>
</comment>
<gene>
    <name evidence="6" type="ORF">GR702_08085</name>
</gene>
<dbReference type="Pfam" id="PF03466">
    <property type="entry name" value="LysR_substrate"/>
    <property type="match status" value="1"/>
</dbReference>
<dbReference type="EMBL" id="WVTD01000004">
    <property type="protein sequence ID" value="MYL97734.1"/>
    <property type="molecule type" value="Genomic_DNA"/>
</dbReference>
<dbReference type="PROSITE" id="PS50931">
    <property type="entry name" value="HTH_LYSR"/>
    <property type="match status" value="1"/>
</dbReference>
<evidence type="ECO:0000313" key="7">
    <source>
        <dbReference type="Proteomes" id="UP000465810"/>
    </source>
</evidence>
<dbReference type="GO" id="GO:0003700">
    <property type="term" value="F:DNA-binding transcription factor activity"/>
    <property type="evidence" value="ECO:0007669"/>
    <property type="project" value="InterPro"/>
</dbReference>
<dbReference type="FunFam" id="1.10.10.10:FF:000001">
    <property type="entry name" value="LysR family transcriptional regulator"/>
    <property type="match status" value="1"/>
</dbReference>
<evidence type="ECO:0000256" key="3">
    <source>
        <dbReference type="ARBA" id="ARBA00023125"/>
    </source>
</evidence>